<evidence type="ECO:0000313" key="2">
    <source>
        <dbReference type="Proteomes" id="UP000219336"/>
    </source>
</evidence>
<protein>
    <submittedName>
        <fullName evidence="1">Uncharacterized protein</fullName>
    </submittedName>
</protein>
<dbReference type="EMBL" id="OANU01000071">
    <property type="protein sequence ID" value="SNX49717.1"/>
    <property type="molecule type" value="Genomic_DNA"/>
</dbReference>
<gene>
    <name evidence="1" type="ORF">VTH8203_03365</name>
</gene>
<dbReference type="AlphaFoldDB" id="A0A240ELZ5"/>
<name>A0A240ELZ5_9VIBR</name>
<dbReference type="Proteomes" id="UP000219336">
    <property type="component" value="Unassembled WGS sequence"/>
</dbReference>
<reference evidence="2" key="1">
    <citation type="submission" date="2016-06" db="EMBL/GenBank/DDBJ databases">
        <authorList>
            <person name="Rodrigo-Torres L."/>
            <person name="Arahal R.D."/>
            <person name="Lucena T."/>
        </authorList>
    </citation>
    <scope>NUCLEOTIDE SEQUENCE [LARGE SCALE GENOMIC DNA]</scope>
    <source>
        <strain evidence="2">CECT8203</strain>
    </source>
</reference>
<evidence type="ECO:0000313" key="1">
    <source>
        <dbReference type="EMBL" id="SNX49717.1"/>
    </source>
</evidence>
<keyword evidence="2" id="KW-1185">Reference proteome</keyword>
<accession>A0A240ELZ5</accession>
<organism evidence="1 2">
    <name type="scientific">Vibrio thalassae</name>
    <dbReference type="NCBI Taxonomy" id="1243014"/>
    <lineage>
        <taxon>Bacteria</taxon>
        <taxon>Pseudomonadati</taxon>
        <taxon>Pseudomonadota</taxon>
        <taxon>Gammaproteobacteria</taxon>
        <taxon>Vibrionales</taxon>
        <taxon>Vibrionaceae</taxon>
        <taxon>Vibrio</taxon>
    </lineage>
</organism>
<proteinExistence type="predicted"/>
<sequence>MVTSLVAVFCSSTNSVSVLDWLLFTSAINAFNCVMVETVVLVNALRYWLRIATSLETSLNPINSTNKSTSLIALLATRVVRLVNANGFTIDSIDAVWIFENLTPSFTTDQLRLSVVFLSTGNTVIKVRVESAF</sequence>